<protein>
    <submittedName>
        <fullName evidence="2">Uncharacterized protein</fullName>
    </submittedName>
</protein>
<reference evidence="2" key="1">
    <citation type="journal article" date="2021" name="Int. J. Syst. Evol. Microbiol.">
        <title>Bradyrhizobium septentrionale sp. nov. (sv. septentrionale) and Bradyrhizobium quebecense sp. nov. (sv. septentrionale) associated with legumes native to Canada possess rearranged symbiosis genes and numerous insertion sequences.</title>
        <authorList>
            <person name="Bromfield E.S.P."/>
            <person name="Cloutier S."/>
        </authorList>
    </citation>
    <scope>NUCLEOTIDE SEQUENCE</scope>
    <source>
        <strain evidence="2">12S5</strain>
    </source>
</reference>
<evidence type="ECO:0000313" key="3">
    <source>
        <dbReference type="Proteomes" id="UP000692816"/>
    </source>
</evidence>
<sequence>MSTDDSQTMTAEQRKAAGRLKGSRIAREMPARLAIERQALIDGLTADLGRCPTTRDVIAIEQLAALVTEARRLEACGHFSKATAVRNEINKVVKSTGLKPEPPAVAKPVDPMQALRDYAARQSEPTP</sequence>
<feature type="region of interest" description="Disordered" evidence="1">
    <location>
        <begin position="1"/>
        <end position="23"/>
    </location>
</feature>
<feature type="compositionally biased region" description="Polar residues" evidence="1">
    <location>
        <begin position="1"/>
        <end position="11"/>
    </location>
</feature>
<gene>
    <name evidence="2" type="ORF">J4P68_00260</name>
</gene>
<evidence type="ECO:0000256" key="1">
    <source>
        <dbReference type="SAM" id="MobiDB-lite"/>
    </source>
</evidence>
<feature type="region of interest" description="Disordered" evidence="1">
    <location>
        <begin position="97"/>
        <end position="127"/>
    </location>
</feature>
<evidence type="ECO:0000313" key="2">
    <source>
        <dbReference type="EMBL" id="MBO1427868.1"/>
    </source>
</evidence>
<dbReference type="RefSeq" id="WP_207829634.1">
    <property type="nucleotide sequence ID" value="NZ_CP088282.1"/>
</dbReference>
<dbReference type="Proteomes" id="UP000692816">
    <property type="component" value="Unassembled WGS sequence"/>
</dbReference>
<keyword evidence="3" id="KW-1185">Reference proteome</keyword>
<accession>A0ABS3M905</accession>
<name>A0ABS3M905_9BRAD</name>
<comment type="caution">
    <text evidence="2">The sequence shown here is derived from an EMBL/GenBank/DDBJ whole genome shotgun (WGS) entry which is preliminary data.</text>
</comment>
<dbReference type="EMBL" id="JAGEPA010000001">
    <property type="protein sequence ID" value="MBO1427868.1"/>
    <property type="molecule type" value="Genomic_DNA"/>
</dbReference>
<organism evidence="2 3">
    <name type="scientific">Bradyrhizobium quebecense</name>
    <dbReference type="NCBI Taxonomy" id="2748629"/>
    <lineage>
        <taxon>Bacteria</taxon>
        <taxon>Pseudomonadati</taxon>
        <taxon>Pseudomonadota</taxon>
        <taxon>Alphaproteobacteria</taxon>
        <taxon>Hyphomicrobiales</taxon>
        <taxon>Nitrobacteraceae</taxon>
        <taxon>Bradyrhizobium</taxon>
    </lineage>
</organism>
<proteinExistence type="predicted"/>